<feature type="chain" id="PRO_5035324510" description="Spaetzle domain-containing protein" evidence="5">
    <location>
        <begin position="29"/>
        <end position="542"/>
    </location>
</feature>
<dbReference type="PANTHER" id="PTHR23199:SF12">
    <property type="entry name" value="NEUROTROPHIN 1-RELATED"/>
    <property type="match status" value="1"/>
</dbReference>
<dbReference type="OrthoDB" id="6359065at2759"/>
<evidence type="ECO:0000259" key="6">
    <source>
        <dbReference type="Pfam" id="PF16077"/>
    </source>
</evidence>
<feature type="region of interest" description="Disordered" evidence="4">
    <location>
        <begin position="151"/>
        <end position="186"/>
    </location>
</feature>
<dbReference type="GO" id="GO:0045087">
    <property type="term" value="P:innate immune response"/>
    <property type="evidence" value="ECO:0007669"/>
    <property type="project" value="TreeGrafter"/>
</dbReference>
<protein>
    <recommendedName>
        <fullName evidence="6">Spaetzle domain-containing protein</fullName>
    </recommendedName>
</protein>
<feature type="compositionally biased region" description="Low complexity" evidence="4">
    <location>
        <begin position="102"/>
        <end position="127"/>
    </location>
</feature>
<dbReference type="InterPro" id="IPR052444">
    <property type="entry name" value="Spz/Toll_ligand-like"/>
</dbReference>
<organism evidence="7 8">
    <name type="scientific">Daphnia galeata</name>
    <dbReference type="NCBI Taxonomy" id="27404"/>
    <lineage>
        <taxon>Eukaryota</taxon>
        <taxon>Metazoa</taxon>
        <taxon>Ecdysozoa</taxon>
        <taxon>Arthropoda</taxon>
        <taxon>Crustacea</taxon>
        <taxon>Branchiopoda</taxon>
        <taxon>Diplostraca</taxon>
        <taxon>Cladocera</taxon>
        <taxon>Anomopoda</taxon>
        <taxon>Daphniidae</taxon>
        <taxon>Daphnia</taxon>
    </lineage>
</organism>
<dbReference type="InterPro" id="IPR029034">
    <property type="entry name" value="Cystine-knot_cytokine"/>
</dbReference>
<keyword evidence="3" id="KW-0325">Glycoprotein</keyword>
<dbReference type="EMBL" id="CAKKLH010000246">
    <property type="protein sequence ID" value="CAH0107025.1"/>
    <property type="molecule type" value="Genomic_DNA"/>
</dbReference>
<feature type="domain" description="Spaetzle" evidence="6">
    <location>
        <begin position="422"/>
        <end position="518"/>
    </location>
</feature>
<evidence type="ECO:0000256" key="2">
    <source>
        <dbReference type="ARBA" id="ARBA00023157"/>
    </source>
</evidence>
<evidence type="ECO:0000256" key="5">
    <source>
        <dbReference type="SAM" id="SignalP"/>
    </source>
</evidence>
<evidence type="ECO:0000313" key="7">
    <source>
        <dbReference type="EMBL" id="CAH0107025.1"/>
    </source>
</evidence>
<reference evidence="7" key="1">
    <citation type="submission" date="2021-11" db="EMBL/GenBank/DDBJ databases">
        <authorList>
            <person name="Schell T."/>
        </authorList>
    </citation>
    <scope>NUCLEOTIDE SEQUENCE</scope>
    <source>
        <strain evidence="7">M5</strain>
    </source>
</reference>
<feature type="compositionally biased region" description="Low complexity" evidence="4">
    <location>
        <begin position="151"/>
        <end position="169"/>
    </location>
</feature>
<dbReference type="GO" id="GO:0008083">
    <property type="term" value="F:growth factor activity"/>
    <property type="evidence" value="ECO:0007669"/>
    <property type="project" value="TreeGrafter"/>
</dbReference>
<feature type="signal peptide" evidence="5">
    <location>
        <begin position="1"/>
        <end position="28"/>
    </location>
</feature>
<comment type="caution">
    <text evidence="7">The sequence shown here is derived from an EMBL/GenBank/DDBJ whole genome shotgun (WGS) entry which is preliminary data.</text>
</comment>
<dbReference type="GO" id="GO:0005121">
    <property type="term" value="F:Toll binding"/>
    <property type="evidence" value="ECO:0007669"/>
    <property type="project" value="TreeGrafter"/>
</dbReference>
<dbReference type="Gene3D" id="2.10.90.10">
    <property type="entry name" value="Cystine-knot cytokines"/>
    <property type="match status" value="1"/>
</dbReference>
<evidence type="ECO:0000256" key="3">
    <source>
        <dbReference type="ARBA" id="ARBA00023180"/>
    </source>
</evidence>
<feature type="compositionally biased region" description="Low complexity" evidence="4">
    <location>
        <begin position="321"/>
        <end position="341"/>
    </location>
</feature>
<feature type="region of interest" description="Disordered" evidence="4">
    <location>
        <begin position="388"/>
        <end position="412"/>
    </location>
</feature>
<feature type="compositionally biased region" description="Basic residues" evidence="4">
    <location>
        <begin position="305"/>
        <end position="315"/>
    </location>
</feature>
<feature type="compositionally biased region" description="Pro residues" evidence="4">
    <location>
        <begin position="68"/>
        <end position="77"/>
    </location>
</feature>
<dbReference type="Proteomes" id="UP000789390">
    <property type="component" value="Unassembled WGS sequence"/>
</dbReference>
<feature type="compositionally biased region" description="Low complexity" evidence="4">
    <location>
        <begin position="176"/>
        <end position="186"/>
    </location>
</feature>
<dbReference type="SUPFAM" id="SSF57501">
    <property type="entry name" value="Cystine-knot cytokines"/>
    <property type="match status" value="1"/>
</dbReference>
<feature type="region of interest" description="Disordered" evidence="4">
    <location>
        <begin position="250"/>
        <end position="341"/>
    </location>
</feature>
<dbReference type="GO" id="GO:0005615">
    <property type="term" value="C:extracellular space"/>
    <property type="evidence" value="ECO:0007669"/>
    <property type="project" value="UniProtKB-ARBA"/>
</dbReference>
<feature type="compositionally biased region" description="Low complexity" evidence="4">
    <location>
        <begin position="78"/>
        <end position="92"/>
    </location>
</feature>
<gene>
    <name evidence="7" type="ORF">DGAL_LOCUS10309</name>
</gene>
<proteinExistence type="predicted"/>
<feature type="region of interest" description="Disordered" evidence="4">
    <location>
        <begin position="62"/>
        <end position="127"/>
    </location>
</feature>
<evidence type="ECO:0000256" key="4">
    <source>
        <dbReference type="SAM" id="MobiDB-lite"/>
    </source>
</evidence>
<keyword evidence="8" id="KW-1185">Reference proteome</keyword>
<feature type="compositionally biased region" description="Low complexity" evidence="4">
    <location>
        <begin position="250"/>
        <end position="265"/>
    </location>
</feature>
<sequence length="542" mass="59518">MHANNNFRIALLLLAATVRLILLDGSQCQDQTVGGGGGLRFPNLFGGLNNPFSLSNLFRQQRQNQNPVPLPPPPPSPAAFSSNPQFSLVGGQLSPGGGGGPNNFLQVPPLAFQQPPQPGQGQPFNAFVAQPNAQGAPLQQFQQPQPIGAPTFIQQQQQQQQQQQPGQFIVPPPPQQQQQQPLQISQPSDPAFQALSVQQQQPQLASVASGFTPSTAFQPQQPFNVNNNLVPNILPIGNIPLQPHPTQIQQQPLQQAHRPAQQQQPIVPSLPGPTPTVQQQNAPIPPSPPTLLPAQFALSSNTLQHQHHQQRHFLRQGKTISPQPNQPDSVPSSSSNSESIIDCGSGNDLGFCATSEKYPRSIVEDTMHRCHDQVNLMYAEVPEDYEALGDSHQPAGVGPGQEGNNTGKNPLPWSWSSYRKESACDSELRFIQPHVAQDRLGRWRIIVQTAEFPQRVAIDVCRRVDDVCKVFTDCGRKSRCVQRYSYQPLISLDQDKRQAGQCPTMAIFRFPTSCVCHVEVDKSSQTLVKSNRRNSVQAIRRP</sequence>
<keyword evidence="1 5" id="KW-0732">Signal</keyword>
<evidence type="ECO:0000313" key="8">
    <source>
        <dbReference type="Proteomes" id="UP000789390"/>
    </source>
</evidence>
<dbReference type="PANTHER" id="PTHR23199">
    <property type="entry name" value="NEUROTROPHIN 1-RELATED"/>
    <property type="match status" value="1"/>
</dbReference>
<dbReference type="GO" id="GO:0021556">
    <property type="term" value="P:central nervous system formation"/>
    <property type="evidence" value="ECO:0007669"/>
    <property type="project" value="TreeGrafter"/>
</dbReference>
<dbReference type="Pfam" id="PF16077">
    <property type="entry name" value="Spaetzle"/>
    <property type="match status" value="1"/>
</dbReference>
<name>A0A8J2WH45_9CRUS</name>
<dbReference type="AlphaFoldDB" id="A0A8J2WH45"/>
<keyword evidence="2" id="KW-1015">Disulfide bond</keyword>
<accession>A0A8J2WH45</accession>
<evidence type="ECO:0000256" key="1">
    <source>
        <dbReference type="ARBA" id="ARBA00022729"/>
    </source>
</evidence>
<dbReference type="InterPro" id="IPR032104">
    <property type="entry name" value="Spaetzle"/>
</dbReference>